<dbReference type="InterPro" id="IPR025235">
    <property type="entry name" value="DUF4178"/>
</dbReference>
<name>A0A177KYV0_9BACI</name>
<organism evidence="2 3">
    <name type="scientific">Domibacillus aminovorans</name>
    <dbReference type="NCBI Taxonomy" id="29332"/>
    <lineage>
        <taxon>Bacteria</taxon>
        <taxon>Bacillati</taxon>
        <taxon>Bacillota</taxon>
        <taxon>Bacilli</taxon>
        <taxon>Bacillales</taxon>
        <taxon>Bacillaceae</taxon>
        <taxon>Domibacillus</taxon>
    </lineage>
</organism>
<accession>A0A177KYV0</accession>
<evidence type="ECO:0000259" key="1">
    <source>
        <dbReference type="Pfam" id="PF13785"/>
    </source>
</evidence>
<proteinExistence type="predicted"/>
<gene>
    <name evidence="2" type="ORF">AWH48_17355</name>
</gene>
<evidence type="ECO:0000313" key="2">
    <source>
        <dbReference type="EMBL" id="OAH58523.1"/>
    </source>
</evidence>
<evidence type="ECO:0000313" key="3">
    <source>
        <dbReference type="Proteomes" id="UP000077271"/>
    </source>
</evidence>
<dbReference type="OrthoDB" id="3775810at2"/>
<reference evidence="2 3" key="1">
    <citation type="submission" date="2016-01" db="EMBL/GenBank/DDBJ databases">
        <title>Investigation of taxonomic status of Bacillus aminovorans.</title>
        <authorList>
            <person name="Verma A."/>
            <person name="Pal Y."/>
            <person name="Krishnamurthi S."/>
        </authorList>
    </citation>
    <scope>NUCLEOTIDE SEQUENCE [LARGE SCALE GENOMIC DNA]</scope>
    <source>
        <strain evidence="2 3">DSM 4337</strain>
    </source>
</reference>
<sequence length="169" mass="19344">MSFFKRLFKGADEKIPETKDRTLLNVRVGDFVTYDLVDYEVTGKIHYNDSGYTWDAYQLAASGKVIWLSVELDDELEVGMYETIRLPGLEPGTRKVTHDGRTYYLEEQGQAYVKGEGRSENVHGKNVDYYDYMDDSGEHFLSVEVWGGDVEVSYGYEIEEYEVTILAGS</sequence>
<dbReference type="RefSeq" id="WP_063974567.1">
    <property type="nucleotide sequence ID" value="NZ_LQWZ01000008.1"/>
</dbReference>
<dbReference type="EMBL" id="LQWZ01000008">
    <property type="protein sequence ID" value="OAH58523.1"/>
    <property type="molecule type" value="Genomic_DNA"/>
</dbReference>
<dbReference type="Proteomes" id="UP000077271">
    <property type="component" value="Unassembled WGS sequence"/>
</dbReference>
<protein>
    <recommendedName>
        <fullName evidence="1">DUF4178 domain-containing protein</fullName>
    </recommendedName>
</protein>
<feature type="domain" description="DUF4178" evidence="1">
    <location>
        <begin position="27"/>
        <end position="159"/>
    </location>
</feature>
<comment type="caution">
    <text evidence="2">The sequence shown here is derived from an EMBL/GenBank/DDBJ whole genome shotgun (WGS) entry which is preliminary data.</text>
</comment>
<dbReference type="AlphaFoldDB" id="A0A177KYV0"/>
<dbReference type="Pfam" id="PF13785">
    <property type="entry name" value="DUF4178"/>
    <property type="match status" value="1"/>
</dbReference>